<dbReference type="STRING" id="170623.SAMN04244579_01864"/>
<accession>A0A1H6T3K7</accession>
<evidence type="ECO:0000313" key="3">
    <source>
        <dbReference type="EMBL" id="SEI74709.1"/>
    </source>
</evidence>
<dbReference type="Proteomes" id="UP000199005">
    <property type="component" value="Unassembled WGS sequence"/>
</dbReference>
<feature type="compositionally biased region" description="Acidic residues" evidence="1">
    <location>
        <begin position="50"/>
        <end position="66"/>
    </location>
</feature>
<dbReference type="RefSeq" id="WP_090898906.1">
    <property type="nucleotide sequence ID" value="NZ_FNYO01000018.1"/>
</dbReference>
<feature type="transmembrane region" description="Helical" evidence="2">
    <location>
        <begin position="89"/>
        <end position="109"/>
    </location>
</feature>
<keyword evidence="2" id="KW-0472">Membrane</keyword>
<keyword evidence="2" id="KW-0812">Transmembrane</keyword>
<organism evidence="3 4">
    <name type="scientific">Azotobacter beijerinckii</name>
    <dbReference type="NCBI Taxonomy" id="170623"/>
    <lineage>
        <taxon>Bacteria</taxon>
        <taxon>Pseudomonadati</taxon>
        <taxon>Pseudomonadota</taxon>
        <taxon>Gammaproteobacteria</taxon>
        <taxon>Pseudomonadales</taxon>
        <taxon>Pseudomonadaceae</taxon>
        <taxon>Azotobacter</taxon>
    </lineage>
</organism>
<keyword evidence="2" id="KW-1133">Transmembrane helix</keyword>
<protein>
    <submittedName>
        <fullName evidence="3">Predicted integral membrane protein</fullName>
    </submittedName>
</protein>
<proteinExistence type="predicted"/>
<feature type="transmembrane region" description="Helical" evidence="2">
    <location>
        <begin position="152"/>
        <end position="173"/>
    </location>
</feature>
<feature type="region of interest" description="Disordered" evidence="1">
    <location>
        <begin position="46"/>
        <end position="66"/>
    </location>
</feature>
<gene>
    <name evidence="3" type="ORF">SAMN04244579_01864</name>
</gene>
<evidence type="ECO:0000256" key="1">
    <source>
        <dbReference type="SAM" id="MobiDB-lite"/>
    </source>
</evidence>
<name>A0A1H6T3K7_9GAMM</name>
<reference evidence="3 4" key="1">
    <citation type="submission" date="2016-10" db="EMBL/GenBank/DDBJ databases">
        <authorList>
            <person name="de Groot N.N."/>
        </authorList>
    </citation>
    <scope>NUCLEOTIDE SEQUENCE [LARGE SCALE GENOMIC DNA]</scope>
    <source>
        <strain evidence="3 4">DSM 1041</strain>
    </source>
</reference>
<feature type="transmembrane region" description="Helical" evidence="2">
    <location>
        <begin position="121"/>
        <end position="140"/>
    </location>
</feature>
<dbReference type="InterPro" id="IPR018729">
    <property type="entry name" value="DUF2269_transmembrane"/>
</dbReference>
<sequence>MENLALLKLLHGLAGVLLLVALFALAGFCWRSRRVAAPPTDAAAEKGLEAEVEPTAEAEDAEAVEAGEEAQAAEATGVDVPGRSSPWPALCAILLLLCLVGLPVSGWWLAHLAGWPLGQPWLLGSSLLFLPGSLCGLWLASRVVGGKPGVRLGLGLALVGLLCFAASLGLMVVKPL</sequence>
<dbReference type="Pfam" id="PF10027">
    <property type="entry name" value="DUF2269"/>
    <property type="match status" value="1"/>
</dbReference>
<evidence type="ECO:0000313" key="4">
    <source>
        <dbReference type="Proteomes" id="UP000199005"/>
    </source>
</evidence>
<dbReference type="AlphaFoldDB" id="A0A1H6T3K7"/>
<evidence type="ECO:0000256" key="2">
    <source>
        <dbReference type="SAM" id="Phobius"/>
    </source>
</evidence>
<feature type="transmembrane region" description="Helical" evidence="2">
    <location>
        <begin position="12"/>
        <end position="30"/>
    </location>
</feature>
<dbReference type="EMBL" id="FNYO01000018">
    <property type="protein sequence ID" value="SEI74709.1"/>
    <property type="molecule type" value="Genomic_DNA"/>
</dbReference>